<feature type="non-terminal residue" evidence="2">
    <location>
        <position position="44"/>
    </location>
</feature>
<evidence type="ECO:0000313" key="2">
    <source>
        <dbReference type="EMBL" id="SVD68753.1"/>
    </source>
</evidence>
<dbReference type="AlphaFoldDB" id="A0A382XCP6"/>
<name>A0A382XCP6_9ZZZZ</name>
<feature type="region of interest" description="Disordered" evidence="1">
    <location>
        <begin position="9"/>
        <end position="44"/>
    </location>
</feature>
<evidence type="ECO:0000256" key="1">
    <source>
        <dbReference type="SAM" id="MobiDB-lite"/>
    </source>
</evidence>
<feature type="non-terminal residue" evidence="2">
    <location>
        <position position="1"/>
    </location>
</feature>
<sequence>HPAQPVVFWSLDGGHPRRRGGRNAGFFQSGLPRELPRRRSECGI</sequence>
<feature type="compositionally biased region" description="Basic and acidic residues" evidence="1">
    <location>
        <begin position="34"/>
        <end position="44"/>
    </location>
</feature>
<accession>A0A382XCP6</accession>
<protein>
    <submittedName>
        <fullName evidence="2">Uncharacterized protein</fullName>
    </submittedName>
</protein>
<gene>
    <name evidence="2" type="ORF">METZ01_LOCUS421607</name>
</gene>
<reference evidence="2" key="1">
    <citation type="submission" date="2018-05" db="EMBL/GenBank/DDBJ databases">
        <authorList>
            <person name="Lanie J.A."/>
            <person name="Ng W.-L."/>
            <person name="Kazmierczak K.M."/>
            <person name="Andrzejewski T.M."/>
            <person name="Davidsen T.M."/>
            <person name="Wayne K.J."/>
            <person name="Tettelin H."/>
            <person name="Glass J.I."/>
            <person name="Rusch D."/>
            <person name="Podicherti R."/>
            <person name="Tsui H.-C.T."/>
            <person name="Winkler M.E."/>
        </authorList>
    </citation>
    <scope>NUCLEOTIDE SEQUENCE</scope>
</reference>
<organism evidence="2">
    <name type="scientific">marine metagenome</name>
    <dbReference type="NCBI Taxonomy" id="408172"/>
    <lineage>
        <taxon>unclassified sequences</taxon>
        <taxon>metagenomes</taxon>
        <taxon>ecological metagenomes</taxon>
    </lineage>
</organism>
<dbReference type="EMBL" id="UINC01166668">
    <property type="protein sequence ID" value="SVD68753.1"/>
    <property type="molecule type" value="Genomic_DNA"/>
</dbReference>
<proteinExistence type="predicted"/>